<accession>A0A385D1M1</accession>
<dbReference type="RefSeq" id="YP_010050867.1">
    <property type="nucleotide sequence ID" value="NC_054434.1"/>
</dbReference>
<evidence type="ECO:0000313" key="2">
    <source>
        <dbReference type="Proteomes" id="UP000264051"/>
    </source>
</evidence>
<reference evidence="2" key="1">
    <citation type="submission" date="2018-07" db="EMBL/GenBank/DDBJ databases">
        <authorList>
            <person name="Byford A.D."/>
            <person name="Nguyen L.Q."/>
            <person name="Alvarez I.A."/>
            <person name="Bhandari M."/>
            <person name="Desselle J.R."/>
            <person name="Duong Q.-N.N."/>
            <person name="Dupree A.F."/>
            <person name="Feroben K.E."/>
            <person name="Garrison M.E."/>
            <person name="Higginbotham J.L."/>
            <person name="Hunter C.W."/>
            <person name="Knight B.A."/>
            <person name="Lee J.A."/>
            <person name="Lewis I.C."/>
            <person name="Long E.L."/>
            <person name="Rimal A."/>
            <person name="Sinnasone S."/>
            <person name="Tandukar J."/>
            <person name="Willis C.E."/>
            <person name="Nguyen A.V."/>
            <person name="Hancock A.M."/>
            <person name="Dicus A.P."/>
            <person name="Gallien G.E."/>
            <person name="Weidemeier A.M.D."/>
            <person name="Gissendanner C.R."/>
            <person name="Findley A.M."/>
            <person name="Bollivar D.W."/>
            <person name="Garlena R.A."/>
            <person name="Russell D.A."/>
            <person name="Pope W.H."/>
            <person name="Jacobs-Sera D."/>
            <person name="Hatfull G.F."/>
        </authorList>
    </citation>
    <scope>NUCLEOTIDE SEQUENCE [LARGE SCALE GENOMIC DNA]</scope>
</reference>
<sequence length="36" mass="3882">MIECDGRCVTGEDLGMPEYASAGYFDPECSLHGEQA</sequence>
<dbReference type="KEGG" id="vg:63911604"/>
<keyword evidence="2" id="KW-1185">Reference proteome</keyword>
<gene>
    <name evidence="1" type="primary">78</name>
    <name evidence="1" type="ORF">SEA_CATFISH_78</name>
</gene>
<protein>
    <submittedName>
        <fullName evidence="1">Uncharacterized protein</fullName>
    </submittedName>
</protein>
<dbReference type="GeneID" id="63911604"/>
<evidence type="ECO:0000313" key="1">
    <source>
        <dbReference type="EMBL" id="AXQ51914.1"/>
    </source>
</evidence>
<dbReference type="Proteomes" id="UP000264051">
    <property type="component" value="Segment"/>
</dbReference>
<proteinExistence type="predicted"/>
<organism evidence="1 2">
    <name type="scientific">Gordonia phage Catfish</name>
    <dbReference type="NCBI Taxonomy" id="2301538"/>
    <lineage>
        <taxon>Viruses</taxon>
        <taxon>Duplodnaviria</taxon>
        <taxon>Heunggongvirae</taxon>
        <taxon>Uroviricota</taxon>
        <taxon>Caudoviricetes</taxon>
        <taxon>Ruthgordonvirinae</taxon>
        <taxon>Catfishvirus</taxon>
        <taxon>Catfishvirus catfish</taxon>
    </lineage>
</organism>
<name>A0A385D1M1_9CAUD</name>
<dbReference type="EMBL" id="MH697580">
    <property type="protein sequence ID" value="AXQ51914.1"/>
    <property type="molecule type" value="Genomic_DNA"/>
</dbReference>